<sequence>MDLQLIKTFLLRNLSINYLIIVWFAVSVFAHDDIYWLHNRWLPLLVEHRDVIHYLSISIYKIGVLLFNLAPYFVLLYLTGRGLAKFDRFELAPTVDCSSSQSLPLFSSSTKCSNAGASREIANYLCARGALGFFLLIHPSG</sequence>
<dbReference type="AlphaFoldDB" id="A0A653KYI8"/>
<dbReference type="InterPro" id="IPR049220">
    <property type="entry name" value="DUF6868"/>
</dbReference>
<evidence type="ECO:0000313" key="4">
    <source>
        <dbReference type="Proteomes" id="UP000439123"/>
    </source>
</evidence>
<protein>
    <recommendedName>
        <fullName evidence="2">DUF6868 domain-containing protein</fullName>
    </recommendedName>
</protein>
<evidence type="ECO:0000313" key="3">
    <source>
        <dbReference type="EMBL" id="VXA83622.1"/>
    </source>
</evidence>
<keyword evidence="1" id="KW-0812">Transmembrane</keyword>
<dbReference type="Proteomes" id="UP000439123">
    <property type="component" value="Unassembled WGS sequence"/>
</dbReference>
<dbReference type="RefSeq" id="WP_201298845.1">
    <property type="nucleotide sequence ID" value="NZ_LR732798.1"/>
</dbReference>
<proteinExistence type="predicted"/>
<keyword evidence="1" id="KW-0472">Membrane</keyword>
<feature type="domain" description="DUF6868" evidence="2">
    <location>
        <begin position="1"/>
        <end position="77"/>
    </location>
</feature>
<reference evidence="3 4" key="1">
    <citation type="submission" date="2019-10" db="EMBL/GenBank/DDBJ databases">
        <authorList>
            <person name="Karimi E."/>
        </authorList>
    </citation>
    <scope>NUCLEOTIDE SEQUENCE [LARGE SCALE GENOMIC DNA]</scope>
    <source>
        <strain evidence="3">Aeromonas sp. 8C</strain>
    </source>
</reference>
<dbReference type="EMBL" id="CABWLC010000007">
    <property type="protein sequence ID" value="VXA83622.1"/>
    <property type="molecule type" value="Genomic_DNA"/>
</dbReference>
<name>A0A653KYI8_AERVE</name>
<feature type="transmembrane region" description="Helical" evidence="1">
    <location>
        <begin position="51"/>
        <end position="78"/>
    </location>
</feature>
<accession>A0A653KYI8</accession>
<evidence type="ECO:0000259" key="2">
    <source>
        <dbReference type="Pfam" id="PF21742"/>
    </source>
</evidence>
<organism evidence="3 4">
    <name type="scientific">Aeromonas veronii</name>
    <dbReference type="NCBI Taxonomy" id="654"/>
    <lineage>
        <taxon>Bacteria</taxon>
        <taxon>Pseudomonadati</taxon>
        <taxon>Pseudomonadota</taxon>
        <taxon>Gammaproteobacteria</taxon>
        <taxon>Aeromonadales</taxon>
        <taxon>Aeromonadaceae</taxon>
        <taxon>Aeromonas</taxon>
    </lineage>
</organism>
<gene>
    <name evidence="3" type="ORF">AERO8C_150280</name>
</gene>
<feature type="transmembrane region" description="Helical" evidence="1">
    <location>
        <begin position="9"/>
        <end position="31"/>
    </location>
</feature>
<keyword evidence="1" id="KW-1133">Transmembrane helix</keyword>
<dbReference type="Pfam" id="PF21742">
    <property type="entry name" value="DUF6868"/>
    <property type="match status" value="1"/>
</dbReference>
<evidence type="ECO:0000256" key="1">
    <source>
        <dbReference type="SAM" id="Phobius"/>
    </source>
</evidence>